<evidence type="ECO:0000313" key="6">
    <source>
        <dbReference type="Proteomes" id="UP001151699"/>
    </source>
</evidence>
<protein>
    <recommendedName>
        <fullName evidence="3">Ornithine decarboxylase antizyme</fullName>
    </recommendedName>
</protein>
<keyword evidence="4" id="KW-0688">Ribosomal frameshifting</keyword>
<dbReference type="Pfam" id="PF02100">
    <property type="entry name" value="ODC_AZ"/>
    <property type="match status" value="1"/>
</dbReference>
<comment type="caution">
    <text evidence="5">The sequence shown here is derived from an EMBL/GenBank/DDBJ whole genome shotgun (WGS) entry which is preliminary data.</text>
</comment>
<proteinExistence type="inferred from homology"/>
<dbReference type="EMBL" id="WJQU01000002">
    <property type="protein sequence ID" value="KAJ6641179.1"/>
    <property type="molecule type" value="Genomic_DNA"/>
</dbReference>
<dbReference type="Proteomes" id="UP001151699">
    <property type="component" value="Chromosome B"/>
</dbReference>
<dbReference type="InterPro" id="IPR016181">
    <property type="entry name" value="Acyl_CoA_acyltransferase"/>
</dbReference>
<dbReference type="Gene3D" id="3.40.630.60">
    <property type="match status" value="1"/>
</dbReference>
<accession>A0A9Q0N076</accession>
<dbReference type="OrthoDB" id="5959761at2759"/>
<sequence>MLKSVKSVADKMVSTFDSAIDLTYTLLFVHNGETSILTAVNFISDYNNRKTSVDSTTSSEFSDIDFSSAYDVSSDKADNDEASFEVKKILHQKKPIKITIKLNVTDTTFSVWETVLNPDNNTLYVALPTVLLPEASKQSFITLLEFAEEKLDVDAVVLCMRKDRLDRQNLVRTFLFLGFQPLSPKSPLAPPQSSDNLFLIYNIEE</sequence>
<evidence type="ECO:0000256" key="3">
    <source>
        <dbReference type="ARBA" id="ARBA00017712"/>
    </source>
</evidence>
<evidence type="ECO:0000256" key="4">
    <source>
        <dbReference type="ARBA" id="ARBA00022758"/>
    </source>
</evidence>
<dbReference type="InterPro" id="IPR002993">
    <property type="entry name" value="ODC_AZ"/>
</dbReference>
<dbReference type="SUPFAM" id="SSF55729">
    <property type="entry name" value="Acyl-CoA N-acyltransferases (Nat)"/>
    <property type="match status" value="1"/>
</dbReference>
<keyword evidence="6" id="KW-1185">Reference proteome</keyword>
<dbReference type="PROSITE" id="PS01337">
    <property type="entry name" value="ODC_AZ"/>
    <property type="match status" value="1"/>
</dbReference>
<dbReference type="GO" id="GO:0005634">
    <property type="term" value="C:nucleus"/>
    <property type="evidence" value="ECO:0007669"/>
    <property type="project" value="TreeGrafter"/>
</dbReference>
<organism evidence="5 6">
    <name type="scientific">Pseudolycoriella hygida</name>
    <dbReference type="NCBI Taxonomy" id="35572"/>
    <lineage>
        <taxon>Eukaryota</taxon>
        <taxon>Metazoa</taxon>
        <taxon>Ecdysozoa</taxon>
        <taxon>Arthropoda</taxon>
        <taxon>Hexapoda</taxon>
        <taxon>Insecta</taxon>
        <taxon>Pterygota</taxon>
        <taxon>Neoptera</taxon>
        <taxon>Endopterygota</taxon>
        <taxon>Diptera</taxon>
        <taxon>Nematocera</taxon>
        <taxon>Sciaroidea</taxon>
        <taxon>Sciaridae</taxon>
        <taxon>Pseudolycoriella</taxon>
    </lineage>
</organism>
<reference evidence="5" key="1">
    <citation type="submission" date="2022-07" db="EMBL/GenBank/DDBJ databases">
        <authorList>
            <person name="Trinca V."/>
            <person name="Uliana J.V.C."/>
            <person name="Torres T.T."/>
            <person name="Ward R.J."/>
            <person name="Monesi N."/>
        </authorList>
    </citation>
    <scope>NUCLEOTIDE SEQUENCE</scope>
    <source>
        <strain evidence="5">HSMRA1968</strain>
        <tissue evidence="5">Whole embryos</tissue>
    </source>
</reference>
<comment type="subunit">
    <text evidence="2">Interacts with ODC1 and thereby sterically blocks ODC homodimerization.</text>
</comment>
<evidence type="ECO:0000256" key="2">
    <source>
        <dbReference type="ARBA" id="ARBA00011836"/>
    </source>
</evidence>
<name>A0A9Q0N076_9DIPT</name>
<dbReference type="PANTHER" id="PTHR10279">
    <property type="entry name" value="ORNITHINE DECARBOXYLASE ANTIZYME"/>
    <property type="match status" value="1"/>
</dbReference>
<dbReference type="GO" id="GO:0005737">
    <property type="term" value="C:cytoplasm"/>
    <property type="evidence" value="ECO:0007669"/>
    <property type="project" value="TreeGrafter"/>
</dbReference>
<dbReference type="PANTHER" id="PTHR10279:SF10">
    <property type="entry name" value="ORNITHINE DECARBOXYLASE ANTIZYME"/>
    <property type="match status" value="1"/>
</dbReference>
<dbReference type="GO" id="GO:0045732">
    <property type="term" value="P:positive regulation of protein catabolic process"/>
    <property type="evidence" value="ECO:0007669"/>
    <property type="project" value="TreeGrafter"/>
</dbReference>
<gene>
    <name evidence="5" type="primary">Oda</name>
    <name evidence="5" type="ORF">Bhyg_06114</name>
</gene>
<dbReference type="InterPro" id="IPR038581">
    <property type="entry name" value="ODC_AZ_sf"/>
</dbReference>
<comment type="similarity">
    <text evidence="1">Belongs to the ODC antizyme family.</text>
</comment>
<evidence type="ECO:0000313" key="5">
    <source>
        <dbReference type="EMBL" id="KAJ6641179.1"/>
    </source>
</evidence>
<evidence type="ECO:0000256" key="1">
    <source>
        <dbReference type="ARBA" id="ARBA00008796"/>
    </source>
</evidence>
<dbReference type="AlphaFoldDB" id="A0A9Q0N076"/>
<dbReference type="GO" id="GO:0075523">
    <property type="term" value="P:viral translational frameshifting"/>
    <property type="evidence" value="ECO:0007669"/>
    <property type="project" value="UniProtKB-KW"/>
</dbReference>
<dbReference type="GO" id="GO:0008073">
    <property type="term" value="F:ornithine decarboxylase inhibitor activity"/>
    <property type="evidence" value="ECO:0007669"/>
    <property type="project" value="InterPro"/>
</dbReference>